<evidence type="ECO:0000256" key="1">
    <source>
        <dbReference type="SAM" id="Coils"/>
    </source>
</evidence>
<dbReference type="SUPFAM" id="SSF46565">
    <property type="entry name" value="Chaperone J-domain"/>
    <property type="match status" value="1"/>
</dbReference>
<evidence type="ECO:0000313" key="4">
    <source>
        <dbReference type="EMBL" id="EXJ84907.1"/>
    </source>
</evidence>
<dbReference type="EMBL" id="AMGY01000004">
    <property type="protein sequence ID" value="EXJ84907.1"/>
    <property type="molecule type" value="Genomic_DNA"/>
</dbReference>
<comment type="caution">
    <text evidence="4">The sequence shown here is derived from an EMBL/GenBank/DDBJ whole genome shotgun (WGS) entry which is preliminary data.</text>
</comment>
<gene>
    <name evidence="4" type="ORF">A1O3_05582</name>
</gene>
<name>W9XWI5_9EURO</name>
<feature type="compositionally biased region" description="Low complexity" evidence="2">
    <location>
        <begin position="96"/>
        <end position="114"/>
    </location>
</feature>
<dbReference type="PANTHER" id="PTHR24074">
    <property type="entry name" value="CO-CHAPERONE PROTEIN DJLA"/>
    <property type="match status" value="1"/>
</dbReference>
<dbReference type="RefSeq" id="XP_007733892.1">
    <property type="nucleotide sequence ID" value="XM_007735702.1"/>
</dbReference>
<dbReference type="InterPro" id="IPR001623">
    <property type="entry name" value="DnaJ_domain"/>
</dbReference>
<evidence type="ECO:0000313" key="5">
    <source>
        <dbReference type="Proteomes" id="UP000019478"/>
    </source>
</evidence>
<dbReference type="HOGENOM" id="CLU_871524_0_0_1"/>
<keyword evidence="1" id="KW-0175">Coiled coil</keyword>
<dbReference type="InterPro" id="IPR018253">
    <property type="entry name" value="DnaJ_domain_CS"/>
</dbReference>
<dbReference type="CDD" id="cd06257">
    <property type="entry name" value="DnaJ"/>
    <property type="match status" value="1"/>
</dbReference>
<evidence type="ECO:0000259" key="3">
    <source>
        <dbReference type="PROSITE" id="PS50076"/>
    </source>
</evidence>
<feature type="coiled-coil region" evidence="1">
    <location>
        <begin position="200"/>
        <end position="227"/>
    </location>
</feature>
<feature type="compositionally biased region" description="Polar residues" evidence="2">
    <location>
        <begin position="78"/>
        <end position="91"/>
    </location>
</feature>
<dbReference type="SMART" id="SM00271">
    <property type="entry name" value="DnaJ"/>
    <property type="match status" value="1"/>
</dbReference>
<organism evidence="4 5">
    <name type="scientific">Capronia epimyces CBS 606.96</name>
    <dbReference type="NCBI Taxonomy" id="1182542"/>
    <lineage>
        <taxon>Eukaryota</taxon>
        <taxon>Fungi</taxon>
        <taxon>Dikarya</taxon>
        <taxon>Ascomycota</taxon>
        <taxon>Pezizomycotina</taxon>
        <taxon>Eurotiomycetes</taxon>
        <taxon>Chaetothyriomycetidae</taxon>
        <taxon>Chaetothyriales</taxon>
        <taxon>Herpotrichiellaceae</taxon>
        <taxon>Capronia</taxon>
    </lineage>
</organism>
<dbReference type="OrthoDB" id="4121328at2759"/>
<dbReference type="InterPro" id="IPR050817">
    <property type="entry name" value="DjlA_DnaK_co-chaperone"/>
</dbReference>
<protein>
    <recommendedName>
        <fullName evidence="3">J domain-containing protein</fullName>
    </recommendedName>
</protein>
<dbReference type="PRINTS" id="PR00625">
    <property type="entry name" value="JDOMAIN"/>
</dbReference>
<feature type="region of interest" description="Disordered" evidence="2">
    <location>
        <begin position="78"/>
        <end position="123"/>
    </location>
</feature>
<proteinExistence type="predicted"/>
<reference evidence="4 5" key="1">
    <citation type="submission" date="2013-03" db="EMBL/GenBank/DDBJ databases">
        <title>The Genome Sequence of Capronia epimyces CBS 606.96.</title>
        <authorList>
            <consortium name="The Broad Institute Genomics Platform"/>
            <person name="Cuomo C."/>
            <person name="de Hoog S."/>
            <person name="Gorbushina A."/>
            <person name="Walker B."/>
            <person name="Young S.K."/>
            <person name="Zeng Q."/>
            <person name="Gargeya S."/>
            <person name="Fitzgerald M."/>
            <person name="Haas B."/>
            <person name="Abouelleil A."/>
            <person name="Allen A.W."/>
            <person name="Alvarado L."/>
            <person name="Arachchi H.M."/>
            <person name="Berlin A.M."/>
            <person name="Chapman S.B."/>
            <person name="Gainer-Dewar J."/>
            <person name="Goldberg J."/>
            <person name="Griggs A."/>
            <person name="Gujja S."/>
            <person name="Hansen M."/>
            <person name="Howarth C."/>
            <person name="Imamovic A."/>
            <person name="Ireland A."/>
            <person name="Larimer J."/>
            <person name="McCowan C."/>
            <person name="Murphy C."/>
            <person name="Pearson M."/>
            <person name="Poon T.W."/>
            <person name="Priest M."/>
            <person name="Roberts A."/>
            <person name="Saif S."/>
            <person name="Shea T."/>
            <person name="Sisk P."/>
            <person name="Sykes S."/>
            <person name="Wortman J."/>
            <person name="Nusbaum C."/>
            <person name="Birren B."/>
        </authorList>
    </citation>
    <scope>NUCLEOTIDE SEQUENCE [LARGE SCALE GENOMIC DNA]</scope>
    <source>
        <strain evidence="4 5">CBS 606.96</strain>
    </source>
</reference>
<dbReference type="Proteomes" id="UP000019478">
    <property type="component" value="Unassembled WGS sequence"/>
</dbReference>
<dbReference type="eggNOG" id="KOG0691">
    <property type="taxonomic scope" value="Eukaryota"/>
</dbReference>
<accession>W9XWI5</accession>
<dbReference type="Gene3D" id="1.10.287.110">
    <property type="entry name" value="DnaJ domain"/>
    <property type="match status" value="1"/>
</dbReference>
<dbReference type="STRING" id="1182542.W9XWI5"/>
<dbReference type="AlphaFoldDB" id="W9XWI5"/>
<dbReference type="PROSITE" id="PS00636">
    <property type="entry name" value="DNAJ_1"/>
    <property type="match status" value="1"/>
</dbReference>
<evidence type="ECO:0000256" key="2">
    <source>
        <dbReference type="SAM" id="MobiDB-lite"/>
    </source>
</evidence>
<dbReference type="GeneID" id="19169692"/>
<sequence>MDSPSNVVDDYYAILGVSIGDTLDTITKSFRQLALECHPDKCLDRPESTAAFQRLLTAYETLKDPERRHQYNKTWVRLQQSSQPENNSAGPSNAEPRNPGPSSGSLSRRSPRASTTADSPQNYLRAARQSKMEELAADMVANDWRIIECQRTIEGLMGEVNEIHAQIDALSQVPEAPQPNPLSPWWRLMNLTLLRGGETKEDKRSKEKEVEERKSEIKAKRAAVQTQSVRLLKAGVEAEETIVEYGAIMRADMRQRLAACGVPIPQVFEAHSQHYFPQTVWVEQLARAQTAQATARQIYLDHTIVGEGQGRTTSIDERD</sequence>
<dbReference type="Pfam" id="PF00226">
    <property type="entry name" value="DnaJ"/>
    <property type="match status" value="1"/>
</dbReference>
<dbReference type="PROSITE" id="PS50076">
    <property type="entry name" value="DNAJ_2"/>
    <property type="match status" value="1"/>
</dbReference>
<feature type="domain" description="J" evidence="3">
    <location>
        <begin position="10"/>
        <end position="75"/>
    </location>
</feature>
<dbReference type="InterPro" id="IPR036869">
    <property type="entry name" value="J_dom_sf"/>
</dbReference>
<keyword evidence="5" id="KW-1185">Reference proteome</keyword>